<dbReference type="Proteomes" id="UP001303160">
    <property type="component" value="Unassembled WGS sequence"/>
</dbReference>
<reference evidence="5" key="2">
    <citation type="submission" date="2023-05" db="EMBL/GenBank/DDBJ databases">
        <authorList>
            <consortium name="Lawrence Berkeley National Laboratory"/>
            <person name="Steindorff A."/>
            <person name="Hensen N."/>
            <person name="Bonometti L."/>
            <person name="Westerberg I."/>
            <person name="Brannstrom I.O."/>
            <person name="Guillou S."/>
            <person name="Cros-Aarteil S."/>
            <person name="Calhoun S."/>
            <person name="Haridas S."/>
            <person name="Kuo A."/>
            <person name="Mondo S."/>
            <person name="Pangilinan J."/>
            <person name="Riley R."/>
            <person name="Labutti K."/>
            <person name="Andreopoulos B."/>
            <person name="Lipzen A."/>
            <person name="Chen C."/>
            <person name="Yanf M."/>
            <person name="Daum C."/>
            <person name="Ng V."/>
            <person name="Clum A."/>
            <person name="Ohm R."/>
            <person name="Martin F."/>
            <person name="Silar P."/>
            <person name="Natvig D."/>
            <person name="Lalanne C."/>
            <person name="Gautier V."/>
            <person name="Ament-Velasquez S.L."/>
            <person name="Kruys A."/>
            <person name="Hutchinson M.I."/>
            <person name="Powell A.J."/>
            <person name="Barry K."/>
            <person name="Miller A.N."/>
            <person name="Grigoriev I.V."/>
            <person name="Debuchy R."/>
            <person name="Gladieux P."/>
            <person name="Thoren M.H."/>
            <person name="Johannesson H."/>
        </authorList>
    </citation>
    <scope>NUCLEOTIDE SEQUENCE</scope>
    <source>
        <strain evidence="5">CBS 315.58</strain>
    </source>
</reference>
<evidence type="ECO:0000259" key="4">
    <source>
        <dbReference type="Pfam" id="PF10374"/>
    </source>
</evidence>
<feature type="region of interest" description="Disordered" evidence="2">
    <location>
        <begin position="569"/>
        <end position="606"/>
    </location>
</feature>
<comment type="function">
    <text evidence="1">Plays a role in nonsense-mediated mRNA decay.</text>
</comment>
<accession>A0AAN6XA49</accession>
<feature type="compositionally biased region" description="Polar residues" evidence="2">
    <location>
        <begin position="654"/>
        <end position="670"/>
    </location>
</feature>
<comment type="caution">
    <text evidence="5">The sequence shown here is derived from an EMBL/GenBank/DDBJ whole genome shotgun (WGS) entry which is preliminary data.</text>
</comment>
<feature type="region of interest" description="Disordered" evidence="2">
    <location>
        <begin position="877"/>
        <end position="910"/>
    </location>
</feature>
<feature type="compositionally biased region" description="Polar residues" evidence="2">
    <location>
        <begin position="1000"/>
        <end position="1013"/>
    </location>
</feature>
<dbReference type="SUPFAM" id="SSF48452">
    <property type="entry name" value="TPR-like"/>
    <property type="match status" value="1"/>
</dbReference>
<dbReference type="EMBL" id="MU863978">
    <property type="protein sequence ID" value="KAK4196709.1"/>
    <property type="molecule type" value="Genomic_DNA"/>
</dbReference>
<feature type="region of interest" description="Disordered" evidence="2">
    <location>
        <begin position="993"/>
        <end position="1039"/>
    </location>
</feature>
<dbReference type="InterPro" id="IPR045153">
    <property type="entry name" value="Est1/Ebs1-like"/>
</dbReference>
<proteinExistence type="predicted"/>
<comment type="subcellular location">
    <subcellularLocation>
        <location evidence="1">Nucleus</location>
    </subcellularLocation>
</comment>
<sequence>MATPAATTVGTTTAPDIDEIWRDAQKWRGSIVRELEQVQGKEAPNEVARFEKIERLMEHYRLACIKAIWVDFRVTKEKHVEDTLWQAHTLVTKAYRKVLGRLNGNDHAVLRRRVERLYAAYLKTAQSFYKGWLKRVCARYSIKDLQRITRAIGIEMEVPEDDIVDAAAQKLDEIVRDSCHKTLIYLGDLARYRTLLRIRDRNWDNALSYYLLANDLAPESGYGHHQCGVIYKETDDHLHVVYHMYRAMVCDKPHPNAAANLDREFRDIQRKRGGDARQVFVIWFLKLHAFYCQGKEFSERKELENEVDHRLAVAMKSGTLFKTDQDLLQIILINITSYAACARKVQGKIVDIPPNRTQLNKTDQWTEERSRSCQYLLLLNIRTIYTISKLIRDELNELVKRQPVETTPAQEQSQYTPVFTRVLPFLRVYMAWLCFYSAELKQYQEHLEPQFGDMCKMLSMALGLIMEFVTTAKEKGQIVPWRFPEDELTLGLQCLNGPGLKGCQLYCDPFSKQPKPRRDEAPEGNYSDDDITFTRMLHIALCAFELATPGSPFPLIATTSTESDGYATVVYHEGPKPTPQSHHSPQPSSSAPTTAAGPTPPVVSSTPAQVPAELVAVPSPGDSVELSEDQEFYGERLRRASIIAKHSSSKSHSQPAATKTSASKPAEVQQISQPVQNSDFLPIENQLYNILNDFLSPPETRSAQKPETPTRLIPEDSTSYGMGSTTANDVFGAASSSPGLNPGSATNKTFPTLPWSYFYPVSAGSGMKNPGAGAGSNGWDNSISPRPASQGSPAHLAGSPGFNNPLAHHQHRSSASGSFSRDRVNQLQGYGRDPWQQTGGNLASQGRTASNPLSQQNIWGPSSSPFSGSYNLSANPSSLPSVNSPMGLPLRTSGLGHQQPGTMARSPLSANPLRAYPTGADGGYINPPPGFSVGQNAAAALADSVYTTSSQPSPSAHGHGNQTYGYQDAITEQQQQMLAMMRGSNGNTANKWNGFGADAKTTQTLPPGLQNQMYGGAFASPFGNPNNQGVRKAENLPKR</sequence>
<feature type="compositionally biased region" description="Polar residues" evidence="2">
    <location>
        <begin position="716"/>
        <end position="726"/>
    </location>
</feature>
<dbReference type="AlphaFoldDB" id="A0AAN6XA49"/>
<feature type="domain" description="Telomerase activating protein Est1-like N-terminal" evidence="4">
    <location>
        <begin position="80"/>
        <end position="196"/>
    </location>
</feature>
<dbReference type="Pfam" id="PF10373">
    <property type="entry name" value="EST1_DNA_bind"/>
    <property type="match status" value="1"/>
</dbReference>
<feature type="region of interest" description="Disordered" evidence="2">
    <location>
        <begin position="771"/>
        <end position="862"/>
    </location>
</feature>
<feature type="compositionally biased region" description="Polar residues" evidence="2">
    <location>
        <begin position="835"/>
        <end position="862"/>
    </location>
</feature>
<evidence type="ECO:0000313" key="6">
    <source>
        <dbReference type="Proteomes" id="UP001303160"/>
    </source>
</evidence>
<evidence type="ECO:0000256" key="1">
    <source>
        <dbReference type="RuleBase" id="RU369098"/>
    </source>
</evidence>
<dbReference type="GO" id="GO:0005634">
    <property type="term" value="C:nucleus"/>
    <property type="evidence" value="ECO:0007669"/>
    <property type="project" value="UniProtKB-SubCell"/>
</dbReference>
<feature type="compositionally biased region" description="Low complexity" evidence="2">
    <location>
        <begin position="644"/>
        <end position="653"/>
    </location>
</feature>
<dbReference type="InterPro" id="IPR018834">
    <property type="entry name" value="DNA/RNA-bd_Est1-type"/>
</dbReference>
<feature type="region of interest" description="Disordered" evidence="2">
    <location>
        <begin position="697"/>
        <end position="726"/>
    </location>
</feature>
<dbReference type="GO" id="GO:0000184">
    <property type="term" value="P:nuclear-transcribed mRNA catabolic process, nonsense-mediated decay"/>
    <property type="evidence" value="ECO:0007669"/>
    <property type="project" value="UniProtKB-KW"/>
</dbReference>
<evidence type="ECO:0000313" key="5">
    <source>
        <dbReference type="EMBL" id="KAK4196709.1"/>
    </source>
</evidence>
<dbReference type="InterPro" id="IPR011990">
    <property type="entry name" value="TPR-like_helical_dom_sf"/>
</dbReference>
<evidence type="ECO:0000256" key="2">
    <source>
        <dbReference type="SAM" id="MobiDB-lite"/>
    </source>
</evidence>
<evidence type="ECO:0000259" key="3">
    <source>
        <dbReference type="Pfam" id="PF10373"/>
    </source>
</evidence>
<keyword evidence="1" id="KW-0866">Nonsense-mediated mRNA decay</keyword>
<dbReference type="PANTHER" id="PTHR15696:SF36">
    <property type="entry name" value="NONSENSE-MEDIATED MRNA DECAY FACTOR"/>
    <property type="match status" value="1"/>
</dbReference>
<gene>
    <name evidence="5" type="ORF">QBC40DRAFT_300010</name>
</gene>
<feature type="compositionally biased region" description="Low complexity" evidence="2">
    <location>
        <begin position="579"/>
        <end position="597"/>
    </location>
</feature>
<keyword evidence="6" id="KW-1185">Reference proteome</keyword>
<dbReference type="PANTHER" id="PTHR15696">
    <property type="entry name" value="SMG-7 SUPPRESSOR WITH MORPHOLOGICAL EFFECT ON GENITALIA PROTEIN 7"/>
    <property type="match status" value="1"/>
</dbReference>
<organism evidence="5 6">
    <name type="scientific">Triangularia verruculosa</name>
    <dbReference type="NCBI Taxonomy" id="2587418"/>
    <lineage>
        <taxon>Eukaryota</taxon>
        <taxon>Fungi</taxon>
        <taxon>Dikarya</taxon>
        <taxon>Ascomycota</taxon>
        <taxon>Pezizomycotina</taxon>
        <taxon>Sordariomycetes</taxon>
        <taxon>Sordariomycetidae</taxon>
        <taxon>Sordariales</taxon>
        <taxon>Podosporaceae</taxon>
        <taxon>Triangularia</taxon>
    </lineage>
</organism>
<keyword evidence="1" id="KW-0539">Nucleus</keyword>
<dbReference type="Pfam" id="PF10374">
    <property type="entry name" value="EST1"/>
    <property type="match status" value="1"/>
</dbReference>
<feature type="compositionally biased region" description="Polar residues" evidence="2">
    <location>
        <begin position="778"/>
        <end position="792"/>
    </location>
</feature>
<feature type="domain" description="DNA/RNA-binding" evidence="3">
    <location>
        <begin position="206"/>
        <end position="497"/>
    </location>
</feature>
<reference evidence="5" key="1">
    <citation type="journal article" date="2023" name="Mol. Phylogenet. Evol.">
        <title>Genome-scale phylogeny and comparative genomics of the fungal order Sordariales.</title>
        <authorList>
            <person name="Hensen N."/>
            <person name="Bonometti L."/>
            <person name="Westerberg I."/>
            <person name="Brannstrom I.O."/>
            <person name="Guillou S."/>
            <person name="Cros-Aarteil S."/>
            <person name="Calhoun S."/>
            <person name="Haridas S."/>
            <person name="Kuo A."/>
            <person name="Mondo S."/>
            <person name="Pangilinan J."/>
            <person name="Riley R."/>
            <person name="LaButti K."/>
            <person name="Andreopoulos B."/>
            <person name="Lipzen A."/>
            <person name="Chen C."/>
            <person name="Yan M."/>
            <person name="Daum C."/>
            <person name="Ng V."/>
            <person name="Clum A."/>
            <person name="Steindorff A."/>
            <person name="Ohm R.A."/>
            <person name="Martin F."/>
            <person name="Silar P."/>
            <person name="Natvig D.O."/>
            <person name="Lalanne C."/>
            <person name="Gautier V."/>
            <person name="Ament-Velasquez S.L."/>
            <person name="Kruys A."/>
            <person name="Hutchinson M.I."/>
            <person name="Powell A.J."/>
            <person name="Barry K."/>
            <person name="Miller A.N."/>
            <person name="Grigoriev I.V."/>
            <person name="Debuchy R."/>
            <person name="Gladieux P."/>
            <person name="Hiltunen Thoren M."/>
            <person name="Johannesson H."/>
        </authorList>
    </citation>
    <scope>NUCLEOTIDE SEQUENCE</scope>
    <source>
        <strain evidence="5">CBS 315.58</strain>
    </source>
</reference>
<dbReference type="InterPro" id="IPR019458">
    <property type="entry name" value="Est1-like_N"/>
</dbReference>
<name>A0AAN6XA49_9PEZI</name>
<protein>
    <recommendedName>
        <fullName evidence="1">Nonsense-mediated mRNA decay factor</fullName>
    </recommendedName>
</protein>
<feature type="region of interest" description="Disordered" evidence="2">
    <location>
        <begin position="644"/>
        <end position="670"/>
    </location>
</feature>
<dbReference type="Gene3D" id="1.25.40.10">
    <property type="entry name" value="Tetratricopeptide repeat domain"/>
    <property type="match status" value="1"/>
</dbReference>